<organism evidence="4 5">
    <name type="scientific">Desulfovibrio fairfieldensis</name>
    <dbReference type="NCBI Taxonomy" id="44742"/>
    <lineage>
        <taxon>Bacteria</taxon>
        <taxon>Pseudomonadati</taxon>
        <taxon>Thermodesulfobacteriota</taxon>
        <taxon>Desulfovibrionia</taxon>
        <taxon>Desulfovibrionales</taxon>
        <taxon>Desulfovibrionaceae</taxon>
        <taxon>Desulfovibrio</taxon>
    </lineage>
</organism>
<evidence type="ECO:0000313" key="4">
    <source>
        <dbReference type="EMBL" id="AMD90900.1"/>
    </source>
</evidence>
<feature type="region of interest" description="Disordered" evidence="2">
    <location>
        <begin position="552"/>
        <end position="583"/>
    </location>
</feature>
<proteinExistence type="predicted"/>
<dbReference type="Gene3D" id="3.65.10.10">
    <property type="entry name" value="Enolpyruvate transferase domain"/>
    <property type="match status" value="2"/>
</dbReference>
<name>A0A0X8JLC6_9BACT</name>
<evidence type="ECO:0000259" key="3">
    <source>
        <dbReference type="Pfam" id="PF00275"/>
    </source>
</evidence>
<gene>
    <name evidence="4" type="ORF">AXF13_12620</name>
</gene>
<evidence type="ECO:0000256" key="1">
    <source>
        <dbReference type="ARBA" id="ARBA00022679"/>
    </source>
</evidence>
<dbReference type="InterPro" id="IPR036968">
    <property type="entry name" value="Enolpyruvate_Tfrase_sf"/>
</dbReference>
<dbReference type="SUPFAM" id="SSF55205">
    <property type="entry name" value="EPT/RTPC-like"/>
    <property type="match status" value="1"/>
</dbReference>
<dbReference type="KEGG" id="dfi:AXF13_12620"/>
<protein>
    <submittedName>
        <fullName evidence="4">3-phosphoshikimate 1-carboxyvinyltransferase</fullName>
    </submittedName>
</protein>
<dbReference type="RefSeq" id="WP_062253746.1">
    <property type="nucleotide sequence ID" value="NZ_CP014229.1"/>
</dbReference>
<dbReference type="Proteomes" id="UP000069241">
    <property type="component" value="Chromosome"/>
</dbReference>
<keyword evidence="5" id="KW-1185">Reference proteome</keyword>
<dbReference type="STRING" id="44742.AXF13_12620"/>
<accession>A0A0X8JLC6</accession>
<feature type="region of interest" description="Disordered" evidence="2">
    <location>
        <begin position="87"/>
        <end position="110"/>
    </location>
</feature>
<reference evidence="5" key="1">
    <citation type="submission" date="2016-02" db="EMBL/GenBank/DDBJ databases">
        <authorList>
            <person name="Holder M.E."/>
            <person name="Ajami N.J."/>
            <person name="Petrosino J.F."/>
        </authorList>
    </citation>
    <scope>NUCLEOTIDE SEQUENCE [LARGE SCALE GENOMIC DNA]</scope>
    <source>
        <strain evidence="5">CCUG 45958</strain>
    </source>
</reference>
<evidence type="ECO:0000313" key="5">
    <source>
        <dbReference type="Proteomes" id="UP000069241"/>
    </source>
</evidence>
<sequence>MTEQAHDTRPRRPLREVVGDIDRDILRLLLRRHNLLARMHNSKGFLDPAEEKALRESWEAAVSRVSRDARLSGRFFSLMQEVEFLPRPNISQDREAGEAGQDAGAERRPAFNLAPPLRPVRLSMPAPLACRATRAWLMLAAASGRPLRIEPGLMNDPIVDCVKALNQLGAALTREEDGVTAREAAPLGAPDKVLHVGDSAWNFFLLLGHYLGRPSRAKFTGETSLKLADFSAVRHFLPQMGARLVHVVPKSDGLPARLECSGILPDAVSLPADVPAELAEGILLAAPFYERALTLDLAAHPQRKLILARVLPILRAAGADFSLTESRVRVAPGPLRLPARPQLPLEPELAVFLLALPLVLSGETRLDGDWPQWPGAQAAWELLRALGLDLRLDSRPGQPDENRSDSAVRAKADATLKRACLADLPAELLTELPPDWAPLPVALAACAALRGGEASLPELPGADMSEVTSFLHAVGLERNAEGRLCKTEQAASQLNAASAWNAPSPVWALALALTACARDTRGQGFRLGNPGVMTGLYPAFWALYNALPEPAAKRPVSGETPTAPARRRIITSAVAVPPELPEE</sequence>
<dbReference type="InterPro" id="IPR013792">
    <property type="entry name" value="RNA3'P_cycl/enolpyr_Trfase_a/b"/>
</dbReference>
<keyword evidence="1 4" id="KW-0808">Transferase</keyword>
<evidence type="ECO:0000256" key="2">
    <source>
        <dbReference type="SAM" id="MobiDB-lite"/>
    </source>
</evidence>
<dbReference type="EMBL" id="CP014229">
    <property type="protein sequence ID" value="AMD90900.1"/>
    <property type="molecule type" value="Genomic_DNA"/>
</dbReference>
<feature type="domain" description="Enolpyruvate transferase" evidence="3">
    <location>
        <begin position="137"/>
        <end position="337"/>
    </location>
</feature>
<dbReference type="Pfam" id="PF00275">
    <property type="entry name" value="EPSP_synthase"/>
    <property type="match status" value="1"/>
</dbReference>
<dbReference type="AlphaFoldDB" id="A0A0X8JLC6"/>
<dbReference type="GO" id="GO:0016765">
    <property type="term" value="F:transferase activity, transferring alkyl or aryl (other than methyl) groups"/>
    <property type="evidence" value="ECO:0007669"/>
    <property type="project" value="InterPro"/>
</dbReference>
<dbReference type="InterPro" id="IPR001986">
    <property type="entry name" value="Enolpyruvate_Tfrase_dom"/>
</dbReference>